<dbReference type="Proteomes" id="UP000886653">
    <property type="component" value="Unassembled WGS sequence"/>
</dbReference>
<feature type="compositionally biased region" description="Low complexity" evidence="10">
    <location>
        <begin position="18"/>
        <end position="37"/>
    </location>
</feature>
<evidence type="ECO:0000256" key="5">
    <source>
        <dbReference type="ARBA" id="ARBA00022679"/>
    </source>
</evidence>
<dbReference type="EMBL" id="MU167213">
    <property type="protein sequence ID" value="KAG0151457.1"/>
    <property type="molecule type" value="Genomic_DNA"/>
</dbReference>
<organism evidence="13 14">
    <name type="scientific">Cronartium quercuum f. sp. fusiforme G11</name>
    <dbReference type="NCBI Taxonomy" id="708437"/>
    <lineage>
        <taxon>Eukaryota</taxon>
        <taxon>Fungi</taxon>
        <taxon>Dikarya</taxon>
        <taxon>Basidiomycota</taxon>
        <taxon>Pucciniomycotina</taxon>
        <taxon>Pucciniomycetes</taxon>
        <taxon>Pucciniales</taxon>
        <taxon>Coleosporiaceae</taxon>
        <taxon>Cronartium</taxon>
    </lineage>
</organism>
<proteinExistence type="predicted"/>
<dbReference type="InterPro" id="IPR054295">
    <property type="entry name" value="CHS4-like_dom"/>
</dbReference>
<evidence type="ECO:0000256" key="6">
    <source>
        <dbReference type="ARBA" id="ARBA00022692"/>
    </source>
</evidence>
<dbReference type="GO" id="GO:0005886">
    <property type="term" value="C:plasma membrane"/>
    <property type="evidence" value="ECO:0007669"/>
    <property type="project" value="UniProtKB-SubCell"/>
</dbReference>
<keyword evidence="5" id="KW-0808">Transferase</keyword>
<evidence type="ECO:0000313" key="13">
    <source>
        <dbReference type="EMBL" id="KAG0151457.1"/>
    </source>
</evidence>
<dbReference type="InterPro" id="IPR004835">
    <property type="entry name" value="Chitin_synth"/>
</dbReference>
<dbReference type="AlphaFoldDB" id="A0A9P6NW31"/>
<evidence type="ECO:0000256" key="3">
    <source>
        <dbReference type="ARBA" id="ARBA00022475"/>
    </source>
</evidence>
<dbReference type="PANTHER" id="PTHR22914">
    <property type="entry name" value="CHITIN SYNTHASE"/>
    <property type="match status" value="1"/>
</dbReference>
<evidence type="ECO:0000259" key="12">
    <source>
        <dbReference type="Pfam" id="PF22997"/>
    </source>
</evidence>
<feature type="domain" description="Chitin synthase 4-like" evidence="12">
    <location>
        <begin position="290"/>
        <end position="370"/>
    </location>
</feature>
<keyword evidence="3" id="KW-1003">Cell membrane</keyword>
<dbReference type="Pfam" id="PF03142">
    <property type="entry name" value="Chitin_synth_2"/>
    <property type="match status" value="1"/>
</dbReference>
<accession>A0A9P6NW31</accession>
<keyword evidence="14" id="KW-1185">Reference proteome</keyword>
<dbReference type="PANTHER" id="PTHR22914:SF41">
    <property type="entry name" value="CHITIN SYNTHASE 7"/>
    <property type="match status" value="1"/>
</dbReference>
<sequence>MSSHLPPPSKLVHLQPFSPNSTSPDSTSTTSSNTNSPHFNRHRYRPPYQASTTQLIKKPPTRYPTLGRTKTLTRPERHVNPAPLINSSASAGFTNSPTQLTHHFQNQSNLIRQPWFHPWPLYVRLLSFPIPGCLLSACGIKDHVAQQAWREKVALCSIALFAGIFTAFVTIAMNRVLCPPDELVSDRYIVFGDSSLTLGIAGWAVNTSQSIAQGTVNFNKLATAQSGQDITSLFDRSRISFPACQPLQSHPFASSNLCATIARPNGPCLLPTLEPKTLENLKLVNTSHEVGYSWSQLSPLPNTFVLNGIVLNFESYIASTKPDPTDKVDTAIRLMLSNPETMGKDATRLFSSTNELKAAVGCLQARFRAGAIDKITPGCFASQLFLYVSLVVILAVVLVRFAMAIIFSWFISHRLIKPPRNLRKKILSPAVLPTGASLSLTNANGTAPWVREPGLVGHGPKHKALLSEKTSLLGMGTSPTSATRSRGPSVKPVDDQGLITQAAIGPELFCVCLVTCYSEGAEGIAKTLDSIAATDYADSRKLLFIVCDGMITGHGEKASTPDICVAMIEPDPRFSDPMPMSYRAVASGAKEHNQAMVYAGHYTRVKGRRTPTIVIVKCGTAEEGRIEKKPGNRGKRDSQMVLMNFFSRVTYNDRMTPLDYDLFRKMQALMGVTPDFFEVCLMVDADTTVAVESLRHLVNCMQHDPYIMGVCGETRIANKRASWVTSIQVFEYYISHHLAKAFESVFGGVTCLPGCFSMYRLKARKSNEADWVPILAQPEICREYSQSIVTTLHQKNLLLLGEDRFLTTLMIRTFPFRKMMFCPQAKCRTIVPDQFKVLLSQRRRWINSTIHNLMELVRVPNLCGTFCFSMQFVVFIELAGTIVLPIAISLTYSLVINSIINPPRNFADAIPLILLAAILGLPAVLILLTSRKISYVFWMLIYLVALPVWNFVLPLYAFWHFDDFSWGETRKVEGERAGKGGDHASGGGQTIDADTIPFRRWEDWERSRLKKLRREEKRRREFERAFGVRQFHGTGTGSEFGTDTISVVSSDDDRWGMNIGNYEGEVVCPPVGLYRVDEENHNGGTVDMSELELMLESGWEEEGDQTGYVMKL</sequence>
<dbReference type="SUPFAM" id="SSF53448">
    <property type="entry name" value="Nucleotide-diphospho-sugar transferases"/>
    <property type="match status" value="1"/>
</dbReference>
<feature type="region of interest" description="Disordered" evidence="10">
    <location>
        <begin position="1"/>
        <end position="72"/>
    </location>
</feature>
<feature type="transmembrane region" description="Helical" evidence="11">
    <location>
        <begin position="906"/>
        <end position="928"/>
    </location>
</feature>
<gene>
    <name evidence="13" type="ORF">CROQUDRAFT_36757</name>
</gene>
<dbReference type="GO" id="GO:0004100">
    <property type="term" value="F:chitin synthase activity"/>
    <property type="evidence" value="ECO:0007669"/>
    <property type="project" value="UniProtKB-EC"/>
</dbReference>
<feature type="transmembrane region" description="Helical" evidence="11">
    <location>
        <begin position="935"/>
        <end position="959"/>
    </location>
</feature>
<dbReference type="EC" id="2.4.1.16" evidence="2"/>
<protein>
    <recommendedName>
        <fullName evidence="2">chitin synthase</fullName>
        <ecNumber evidence="2">2.4.1.16</ecNumber>
    </recommendedName>
</protein>
<evidence type="ECO:0000256" key="2">
    <source>
        <dbReference type="ARBA" id="ARBA00012543"/>
    </source>
</evidence>
<reference evidence="13" key="1">
    <citation type="submission" date="2013-11" db="EMBL/GenBank/DDBJ databases">
        <title>Genome sequence of the fusiform rust pathogen reveals effectors for host alternation and coevolution with pine.</title>
        <authorList>
            <consortium name="DOE Joint Genome Institute"/>
            <person name="Smith K."/>
            <person name="Pendleton A."/>
            <person name="Kubisiak T."/>
            <person name="Anderson C."/>
            <person name="Salamov A."/>
            <person name="Aerts A."/>
            <person name="Riley R."/>
            <person name="Clum A."/>
            <person name="Lindquist E."/>
            <person name="Ence D."/>
            <person name="Campbell M."/>
            <person name="Kronenberg Z."/>
            <person name="Feau N."/>
            <person name="Dhillon B."/>
            <person name="Hamelin R."/>
            <person name="Burleigh J."/>
            <person name="Smith J."/>
            <person name="Yandell M."/>
            <person name="Nelson C."/>
            <person name="Grigoriev I."/>
            <person name="Davis J."/>
        </authorList>
    </citation>
    <scope>NUCLEOTIDE SEQUENCE</scope>
    <source>
        <strain evidence="13">G11</strain>
    </source>
</reference>
<evidence type="ECO:0000256" key="4">
    <source>
        <dbReference type="ARBA" id="ARBA00022676"/>
    </source>
</evidence>
<dbReference type="InterPro" id="IPR029044">
    <property type="entry name" value="Nucleotide-diphossugar_trans"/>
</dbReference>
<feature type="transmembrane region" description="Helical" evidence="11">
    <location>
        <begin position="878"/>
        <end position="900"/>
    </location>
</feature>
<comment type="subcellular location">
    <subcellularLocation>
        <location evidence="1">Cell membrane</location>
        <topology evidence="1">Multi-pass membrane protein</topology>
    </subcellularLocation>
</comment>
<feature type="transmembrane region" description="Helical" evidence="11">
    <location>
        <begin position="152"/>
        <end position="173"/>
    </location>
</feature>
<evidence type="ECO:0000256" key="10">
    <source>
        <dbReference type="SAM" id="MobiDB-lite"/>
    </source>
</evidence>
<keyword evidence="6 11" id="KW-0812">Transmembrane</keyword>
<dbReference type="GO" id="GO:0030428">
    <property type="term" value="C:cell septum"/>
    <property type="evidence" value="ECO:0007669"/>
    <property type="project" value="TreeGrafter"/>
</dbReference>
<evidence type="ECO:0000256" key="1">
    <source>
        <dbReference type="ARBA" id="ARBA00004651"/>
    </source>
</evidence>
<feature type="transmembrane region" description="Helical" evidence="11">
    <location>
        <begin position="121"/>
        <end position="140"/>
    </location>
</feature>
<comment type="caution">
    <text evidence="13">The sequence shown here is derived from an EMBL/GenBank/DDBJ whole genome shotgun (WGS) entry which is preliminary data.</text>
</comment>
<dbReference type="GO" id="GO:0006031">
    <property type="term" value="P:chitin biosynthetic process"/>
    <property type="evidence" value="ECO:0007669"/>
    <property type="project" value="TreeGrafter"/>
</dbReference>
<feature type="transmembrane region" description="Helical" evidence="11">
    <location>
        <begin position="384"/>
        <end position="411"/>
    </location>
</feature>
<evidence type="ECO:0000256" key="9">
    <source>
        <dbReference type="ARBA" id="ARBA00023180"/>
    </source>
</evidence>
<evidence type="ECO:0000313" key="14">
    <source>
        <dbReference type="Proteomes" id="UP000886653"/>
    </source>
</evidence>
<evidence type="ECO:0000256" key="11">
    <source>
        <dbReference type="SAM" id="Phobius"/>
    </source>
</evidence>
<keyword evidence="8 11" id="KW-0472">Membrane</keyword>
<dbReference type="OrthoDB" id="370884at2759"/>
<name>A0A9P6NW31_9BASI</name>
<dbReference type="CDD" id="cd04190">
    <property type="entry name" value="Chitin_synth_C"/>
    <property type="match status" value="1"/>
</dbReference>
<keyword evidence="9" id="KW-0325">Glycoprotein</keyword>
<evidence type="ECO:0000256" key="7">
    <source>
        <dbReference type="ARBA" id="ARBA00022989"/>
    </source>
</evidence>
<dbReference type="Pfam" id="PF22997">
    <property type="entry name" value="CHS4"/>
    <property type="match status" value="1"/>
</dbReference>
<evidence type="ECO:0000256" key="8">
    <source>
        <dbReference type="ARBA" id="ARBA00023136"/>
    </source>
</evidence>
<keyword evidence="7 11" id="KW-1133">Transmembrane helix</keyword>
<keyword evidence="4" id="KW-0328">Glycosyltransferase</keyword>